<organism evidence="2">
    <name type="scientific">marine sediment metagenome</name>
    <dbReference type="NCBI Taxonomy" id="412755"/>
    <lineage>
        <taxon>unclassified sequences</taxon>
        <taxon>metagenomes</taxon>
        <taxon>ecological metagenomes</taxon>
    </lineage>
</organism>
<dbReference type="Gene3D" id="2.60.120.430">
    <property type="entry name" value="Galactose-binding lectin"/>
    <property type="match status" value="1"/>
</dbReference>
<proteinExistence type="predicted"/>
<protein>
    <recommendedName>
        <fullName evidence="1">T6SS Phospholipase effector Tle1-like catalytic domain-containing protein</fullName>
    </recommendedName>
</protein>
<dbReference type="AlphaFoldDB" id="A0A0F9T5U6"/>
<sequence>MTGKTLIFNFDGTGNEPRDAEQFSSDHFKEDSNITNILKLHLLLGGKLEDSPITPFANQLSFYYQGIGTKGSRLKRILNQTLAPRGDDVASILNQALSDFKAHYLIGDTILLTGFSRGGALARRFAKILEPLIADNVYVCVFDTVASIGLSKVSKATRGAEHVIFENHTIANNITHALHCVALDEKRRAFEPTLMNHQNNITELWFAGAHSDIGGGYYRDGLADISLRYALEWLIEQPLNISLLTSHDIDYETLLPDSNLVAQDDVTVTPDPLALSHQQNYFWFNPFFKLVDRQCYILIDDEASNLEPLVHYSVAERINKLTSYRPESLKKLHYKISYNDNTTLSFIGLSQHIELANQNMSVLGINQSQDVMVFASEQYNATGLMLEQGATYRFTPYPNQYWFDDGIKCTPLGWNRDNVQLGVKEIPMAVLEPFRRFPRAQWFSLIGAINKNDDHLFEIANGADIKVDKSGEFCPFANDLSRFYGANAGKIKLKVTRLE</sequence>
<comment type="caution">
    <text evidence="2">The sequence shown here is derived from an EMBL/GenBank/DDBJ whole genome shotgun (WGS) entry which is preliminary data.</text>
</comment>
<evidence type="ECO:0000313" key="2">
    <source>
        <dbReference type="EMBL" id="KKN44296.1"/>
    </source>
</evidence>
<accession>A0A0F9T5U6</accession>
<dbReference type="Pfam" id="PF09994">
    <property type="entry name" value="T6SS_Tle1-like_cat"/>
    <property type="match status" value="2"/>
</dbReference>
<gene>
    <name evidence="2" type="ORF">LCGC14_0694520</name>
</gene>
<dbReference type="PANTHER" id="PTHR33840:SF1">
    <property type="entry name" value="TLE1 PHOSPHOLIPASE DOMAIN-CONTAINING PROTEIN"/>
    <property type="match status" value="1"/>
</dbReference>
<reference evidence="2" key="1">
    <citation type="journal article" date="2015" name="Nature">
        <title>Complex archaea that bridge the gap between prokaryotes and eukaryotes.</title>
        <authorList>
            <person name="Spang A."/>
            <person name="Saw J.H."/>
            <person name="Jorgensen S.L."/>
            <person name="Zaremba-Niedzwiedzka K."/>
            <person name="Martijn J."/>
            <person name="Lind A.E."/>
            <person name="van Eijk R."/>
            <person name="Schleper C."/>
            <person name="Guy L."/>
            <person name="Ettema T.J."/>
        </authorList>
    </citation>
    <scope>NUCLEOTIDE SEQUENCE</scope>
</reference>
<evidence type="ECO:0000259" key="1">
    <source>
        <dbReference type="Pfam" id="PF09994"/>
    </source>
</evidence>
<dbReference type="SUPFAM" id="SSF53474">
    <property type="entry name" value="alpha/beta-Hydrolases"/>
    <property type="match status" value="1"/>
</dbReference>
<dbReference type="InterPro" id="IPR029058">
    <property type="entry name" value="AB_hydrolase_fold"/>
</dbReference>
<dbReference type="InterPro" id="IPR018712">
    <property type="entry name" value="Tle1-like_cat"/>
</dbReference>
<feature type="domain" description="T6SS Phospholipase effector Tle1-like catalytic" evidence="1">
    <location>
        <begin position="4"/>
        <end position="130"/>
    </location>
</feature>
<dbReference type="PANTHER" id="PTHR33840">
    <property type="match status" value="1"/>
</dbReference>
<feature type="domain" description="T6SS Phospholipase effector Tle1-like catalytic" evidence="1">
    <location>
        <begin position="139"/>
        <end position="230"/>
    </location>
</feature>
<dbReference type="EMBL" id="LAZR01001458">
    <property type="protein sequence ID" value="KKN44296.1"/>
    <property type="molecule type" value="Genomic_DNA"/>
</dbReference>
<name>A0A0F9T5U6_9ZZZZ</name>